<organism evidence="1 2">
    <name type="scientific">Hominisplanchenecus murintestinalis</name>
    <dbReference type="NCBI Taxonomy" id="2941517"/>
    <lineage>
        <taxon>Bacteria</taxon>
        <taxon>Bacillati</taxon>
        <taxon>Bacillota</taxon>
        <taxon>Clostridia</taxon>
        <taxon>Lachnospirales</taxon>
        <taxon>Lachnospiraceae</taxon>
        <taxon>Hominisplanchenecus</taxon>
    </lineage>
</organism>
<protein>
    <submittedName>
        <fullName evidence="1">Uncharacterized protein</fullName>
    </submittedName>
</protein>
<sequence>MEKQGRHPALTADDKCKWNHRLVFYLARKNKDYSEKHYDRLRKVPYIFIYYYMCFIRVLLSF</sequence>
<name>A0AC61R3D9_9FIRM</name>
<keyword evidence="2" id="KW-1185">Reference proteome</keyword>
<dbReference type="Proteomes" id="UP000307720">
    <property type="component" value="Unassembled WGS sequence"/>
</dbReference>
<reference evidence="1" key="1">
    <citation type="submission" date="2019-04" db="EMBL/GenBank/DDBJ databases">
        <title>Microbes associate with the intestines of laboratory mice.</title>
        <authorList>
            <person name="Navarre W."/>
            <person name="Wong E."/>
            <person name="Huang K."/>
            <person name="Tropini C."/>
            <person name="Ng K."/>
            <person name="Yu B."/>
        </authorList>
    </citation>
    <scope>NUCLEOTIDE SEQUENCE</scope>
    <source>
        <strain evidence="1">NM72_1-8</strain>
    </source>
</reference>
<gene>
    <name evidence="1" type="ORF">E5357_03230</name>
</gene>
<evidence type="ECO:0000313" key="2">
    <source>
        <dbReference type="Proteomes" id="UP000307720"/>
    </source>
</evidence>
<proteinExistence type="predicted"/>
<accession>A0AC61R3D9</accession>
<evidence type="ECO:0000313" key="1">
    <source>
        <dbReference type="EMBL" id="TGY00045.1"/>
    </source>
</evidence>
<comment type="caution">
    <text evidence="1">The sequence shown here is derived from an EMBL/GenBank/DDBJ whole genome shotgun (WGS) entry which is preliminary data.</text>
</comment>
<dbReference type="EMBL" id="SRZB01000003">
    <property type="protein sequence ID" value="TGY00045.1"/>
    <property type="molecule type" value="Genomic_DNA"/>
</dbReference>